<dbReference type="OrthoDB" id="6424451at2759"/>
<dbReference type="AlphaFoldDB" id="A0A226EV46"/>
<dbReference type="InterPro" id="IPR011256">
    <property type="entry name" value="Reg_factor_effector_dom_sf"/>
</dbReference>
<dbReference type="Pfam" id="PF04832">
    <property type="entry name" value="SOUL"/>
    <property type="match status" value="1"/>
</dbReference>
<evidence type="ECO:0000256" key="1">
    <source>
        <dbReference type="ARBA" id="ARBA00009817"/>
    </source>
</evidence>
<sequence length="254" mass="29261">MMQFRRLLFILLVATFHVGITESQFIPIFDWISSFFGSYEQPGYTSVRNITDQVEERIYPTSSWACSEQFATPVTKDSKTAESFMTILRYIQGKNELGKKIEMTIPIVTKIDHRNGNLRSYEMCFFLPTEFQKSPPKPVDNRVKIVTYPPLRVYSKMYGGYSSQTVETSQVASLSEVLRNQSIPYFEMRDGDRATYFVAGYDSPTKFWNRRNEVWLLSKDTPKSINHHFTTAVRQQGGDATGEDAETSEMNEPV</sequence>
<comment type="caution">
    <text evidence="4">The sequence shown here is derived from an EMBL/GenBank/DDBJ whole genome shotgun (WGS) entry which is preliminary data.</text>
</comment>
<evidence type="ECO:0000313" key="5">
    <source>
        <dbReference type="Proteomes" id="UP000198287"/>
    </source>
</evidence>
<feature type="region of interest" description="Disordered" evidence="2">
    <location>
        <begin position="234"/>
        <end position="254"/>
    </location>
</feature>
<dbReference type="Gene3D" id="3.20.80.10">
    <property type="entry name" value="Regulatory factor, effector binding domain"/>
    <property type="match status" value="1"/>
</dbReference>
<reference evidence="4 5" key="1">
    <citation type="submission" date="2015-12" db="EMBL/GenBank/DDBJ databases">
        <title>The genome of Folsomia candida.</title>
        <authorList>
            <person name="Faddeeva A."/>
            <person name="Derks M.F."/>
            <person name="Anvar Y."/>
            <person name="Smit S."/>
            <person name="Van Straalen N."/>
            <person name="Roelofs D."/>
        </authorList>
    </citation>
    <scope>NUCLEOTIDE SEQUENCE [LARGE SCALE GENOMIC DNA]</scope>
    <source>
        <strain evidence="4 5">VU population</strain>
        <tissue evidence="4">Whole body</tissue>
    </source>
</reference>
<keyword evidence="5" id="KW-1185">Reference proteome</keyword>
<dbReference type="SUPFAM" id="SSF55136">
    <property type="entry name" value="Probable bacterial effector-binding domain"/>
    <property type="match status" value="1"/>
</dbReference>
<organism evidence="4 5">
    <name type="scientific">Folsomia candida</name>
    <name type="common">Springtail</name>
    <dbReference type="NCBI Taxonomy" id="158441"/>
    <lineage>
        <taxon>Eukaryota</taxon>
        <taxon>Metazoa</taxon>
        <taxon>Ecdysozoa</taxon>
        <taxon>Arthropoda</taxon>
        <taxon>Hexapoda</taxon>
        <taxon>Collembola</taxon>
        <taxon>Entomobryomorpha</taxon>
        <taxon>Isotomoidea</taxon>
        <taxon>Isotomidae</taxon>
        <taxon>Proisotominae</taxon>
        <taxon>Folsomia</taxon>
    </lineage>
</organism>
<protein>
    <submittedName>
        <fullName evidence="4">Heme-binding protein 2</fullName>
    </submittedName>
</protein>
<comment type="similarity">
    <text evidence="1">Belongs to the HEBP family.</text>
</comment>
<evidence type="ECO:0000256" key="3">
    <source>
        <dbReference type="SAM" id="SignalP"/>
    </source>
</evidence>
<dbReference type="PANTHER" id="PTHR11220">
    <property type="entry name" value="HEME-BINDING PROTEIN-RELATED"/>
    <property type="match status" value="1"/>
</dbReference>
<dbReference type="Proteomes" id="UP000198287">
    <property type="component" value="Unassembled WGS sequence"/>
</dbReference>
<dbReference type="OMA" id="VYDSPWR"/>
<feature type="compositionally biased region" description="Acidic residues" evidence="2">
    <location>
        <begin position="241"/>
        <end position="254"/>
    </location>
</feature>
<dbReference type="InterPro" id="IPR006917">
    <property type="entry name" value="SOUL_heme-bd"/>
</dbReference>
<feature type="signal peptide" evidence="3">
    <location>
        <begin position="1"/>
        <end position="23"/>
    </location>
</feature>
<dbReference type="EMBL" id="LNIX01000001">
    <property type="protein sequence ID" value="OXA61495.1"/>
    <property type="molecule type" value="Genomic_DNA"/>
</dbReference>
<accession>A0A226EV46</accession>
<keyword evidence="3" id="KW-0732">Signal</keyword>
<dbReference type="PANTHER" id="PTHR11220:SF1">
    <property type="entry name" value="HEME-BINDING PROTEIN 2"/>
    <property type="match status" value="1"/>
</dbReference>
<proteinExistence type="inferred from homology"/>
<evidence type="ECO:0000313" key="4">
    <source>
        <dbReference type="EMBL" id="OXA61495.1"/>
    </source>
</evidence>
<feature type="chain" id="PRO_5012375463" evidence="3">
    <location>
        <begin position="24"/>
        <end position="254"/>
    </location>
</feature>
<gene>
    <name evidence="4" type="ORF">Fcan01_03575</name>
</gene>
<evidence type="ECO:0000256" key="2">
    <source>
        <dbReference type="SAM" id="MobiDB-lite"/>
    </source>
</evidence>
<dbReference type="FunFam" id="3.20.80.10:FF:000002">
    <property type="entry name" value="Heme-binding protein 2"/>
    <property type="match status" value="1"/>
</dbReference>
<dbReference type="STRING" id="158441.A0A226EV46"/>
<name>A0A226EV46_FOLCA</name>